<dbReference type="Gene3D" id="1.10.287.130">
    <property type="match status" value="1"/>
</dbReference>
<keyword evidence="5" id="KW-0418">Kinase</keyword>
<dbReference type="Pfam" id="PF02518">
    <property type="entry name" value="HATPase_c"/>
    <property type="match status" value="1"/>
</dbReference>
<dbReference type="SMART" id="SM00388">
    <property type="entry name" value="HisKA"/>
    <property type="match status" value="1"/>
</dbReference>
<dbReference type="GO" id="GO:0005524">
    <property type="term" value="F:ATP binding"/>
    <property type="evidence" value="ECO:0007669"/>
    <property type="project" value="UniProtKB-KW"/>
</dbReference>
<evidence type="ECO:0000313" key="10">
    <source>
        <dbReference type="Proteomes" id="UP001474120"/>
    </source>
</evidence>
<dbReference type="SMART" id="SM00387">
    <property type="entry name" value="HATPase_c"/>
    <property type="match status" value="1"/>
</dbReference>
<evidence type="ECO:0000313" key="9">
    <source>
        <dbReference type="EMBL" id="MEL4456863.1"/>
    </source>
</evidence>
<keyword evidence="6" id="KW-0902">Two-component regulatory system</keyword>
<comment type="catalytic activity">
    <reaction evidence="1">
        <text>ATP + protein L-histidine = ADP + protein N-phospho-L-histidine.</text>
        <dbReference type="EC" id="2.7.13.3"/>
    </reaction>
</comment>
<dbReference type="PROSITE" id="PS50109">
    <property type="entry name" value="HIS_KIN"/>
    <property type="match status" value="1"/>
</dbReference>
<dbReference type="InterPro" id="IPR036890">
    <property type="entry name" value="HATPase_C_sf"/>
</dbReference>
<gene>
    <name evidence="9" type="ORF">AABB81_13215</name>
</gene>
<evidence type="ECO:0000256" key="3">
    <source>
        <dbReference type="ARBA" id="ARBA00022553"/>
    </source>
</evidence>
<keyword evidence="7" id="KW-1133">Transmembrane helix</keyword>
<dbReference type="Pfam" id="PF00512">
    <property type="entry name" value="HisKA"/>
    <property type="match status" value="1"/>
</dbReference>
<dbReference type="PRINTS" id="PR00344">
    <property type="entry name" value="BCTRLSENSOR"/>
</dbReference>
<evidence type="ECO:0000256" key="6">
    <source>
        <dbReference type="ARBA" id="ARBA00023012"/>
    </source>
</evidence>
<keyword evidence="7" id="KW-0812">Transmembrane</keyword>
<evidence type="ECO:0000256" key="5">
    <source>
        <dbReference type="ARBA" id="ARBA00022777"/>
    </source>
</evidence>
<dbReference type="Proteomes" id="UP001474120">
    <property type="component" value="Unassembled WGS sequence"/>
</dbReference>
<feature type="transmembrane region" description="Helical" evidence="7">
    <location>
        <begin position="12"/>
        <end position="30"/>
    </location>
</feature>
<dbReference type="Gene3D" id="3.30.565.10">
    <property type="entry name" value="Histidine kinase-like ATPase, C-terminal domain"/>
    <property type="match status" value="1"/>
</dbReference>
<dbReference type="InterPro" id="IPR004358">
    <property type="entry name" value="Sig_transdc_His_kin-like_C"/>
</dbReference>
<keyword evidence="10" id="KW-1185">Reference proteome</keyword>
<dbReference type="PANTHER" id="PTHR45453:SF1">
    <property type="entry name" value="PHOSPHATE REGULON SENSOR PROTEIN PHOR"/>
    <property type="match status" value="1"/>
</dbReference>
<comment type="caution">
    <text evidence="9">The sequence shown here is derived from an EMBL/GenBank/DDBJ whole genome shotgun (WGS) entry which is preliminary data.</text>
</comment>
<accession>A0ABU9L345</accession>
<evidence type="ECO:0000256" key="1">
    <source>
        <dbReference type="ARBA" id="ARBA00000085"/>
    </source>
</evidence>
<reference evidence="9 10" key="1">
    <citation type="submission" date="2024-04" db="EMBL/GenBank/DDBJ databases">
        <title>whole genome sequencing of Lutimonas vermicola strain IMCC1616.</title>
        <authorList>
            <person name="Bae S.S."/>
        </authorList>
    </citation>
    <scope>NUCLEOTIDE SEQUENCE [LARGE SCALE GENOMIC DNA]</scope>
    <source>
        <strain evidence="9 10">IMCC1616</strain>
    </source>
</reference>
<dbReference type="InterPro" id="IPR036097">
    <property type="entry name" value="HisK_dim/P_sf"/>
</dbReference>
<keyword evidence="9" id="KW-0547">Nucleotide-binding</keyword>
<dbReference type="InterPro" id="IPR003594">
    <property type="entry name" value="HATPase_dom"/>
</dbReference>
<evidence type="ECO:0000256" key="4">
    <source>
        <dbReference type="ARBA" id="ARBA00022679"/>
    </source>
</evidence>
<keyword evidence="3" id="KW-0597">Phosphoprotein</keyword>
<keyword evidence="9" id="KW-0067">ATP-binding</keyword>
<sequence>MKSSLLQKQAIQTAVLSFISLAVIALFFTLFLEVNILNLILAGSFYFIVISLIYGFLIKRFIFLQLNRVYKSNLFENEPLLRRNLKDLDFENFIERIKKFAENKHEVIEQLHNRDDFRRDFIGDVSHELKTPLFTAQGYLLTVLDDTIDDPVLIKKYLERTNKSIERLSYIVKDLDMIAKLESGMKLEQTVFNVIRVIHDAFELLEMKASKKNIVFSFKEPYDYPIMVKADKEKIEQVLINLFSNSIKYGKFDGTTLVSIVTHSNHQIAIIVRDDGIGIDKKDLPRLFERFYRVDKSRSRDQGGSGLGLSIVKHIVEAHDQELSVESKIGKGSTFSFTINKAILNS</sequence>
<organism evidence="9 10">
    <name type="scientific">Lutimonas vermicola</name>
    <dbReference type="NCBI Taxonomy" id="414288"/>
    <lineage>
        <taxon>Bacteria</taxon>
        <taxon>Pseudomonadati</taxon>
        <taxon>Bacteroidota</taxon>
        <taxon>Flavobacteriia</taxon>
        <taxon>Flavobacteriales</taxon>
        <taxon>Flavobacteriaceae</taxon>
        <taxon>Lutimonas</taxon>
    </lineage>
</organism>
<dbReference type="EMBL" id="JBCDNA010000003">
    <property type="protein sequence ID" value="MEL4456863.1"/>
    <property type="molecule type" value="Genomic_DNA"/>
</dbReference>
<dbReference type="InterPro" id="IPR003661">
    <property type="entry name" value="HisK_dim/P_dom"/>
</dbReference>
<dbReference type="CDD" id="cd00082">
    <property type="entry name" value="HisKA"/>
    <property type="match status" value="1"/>
</dbReference>
<dbReference type="SUPFAM" id="SSF55874">
    <property type="entry name" value="ATPase domain of HSP90 chaperone/DNA topoisomerase II/histidine kinase"/>
    <property type="match status" value="1"/>
</dbReference>
<dbReference type="InterPro" id="IPR050351">
    <property type="entry name" value="BphY/WalK/GraS-like"/>
</dbReference>
<dbReference type="CDD" id="cd00075">
    <property type="entry name" value="HATPase"/>
    <property type="match status" value="1"/>
</dbReference>
<keyword evidence="7" id="KW-0472">Membrane</keyword>
<dbReference type="EC" id="2.7.13.3" evidence="2"/>
<dbReference type="InterPro" id="IPR005467">
    <property type="entry name" value="His_kinase_dom"/>
</dbReference>
<keyword evidence="4" id="KW-0808">Transferase</keyword>
<dbReference type="PANTHER" id="PTHR45453">
    <property type="entry name" value="PHOSPHATE REGULON SENSOR PROTEIN PHOR"/>
    <property type="match status" value="1"/>
</dbReference>
<proteinExistence type="predicted"/>
<evidence type="ECO:0000259" key="8">
    <source>
        <dbReference type="PROSITE" id="PS50109"/>
    </source>
</evidence>
<evidence type="ECO:0000256" key="2">
    <source>
        <dbReference type="ARBA" id="ARBA00012438"/>
    </source>
</evidence>
<protein>
    <recommendedName>
        <fullName evidence="2">histidine kinase</fullName>
        <ecNumber evidence="2">2.7.13.3</ecNumber>
    </recommendedName>
</protein>
<dbReference type="SUPFAM" id="SSF47384">
    <property type="entry name" value="Homodimeric domain of signal transducing histidine kinase"/>
    <property type="match status" value="1"/>
</dbReference>
<dbReference type="RefSeq" id="WP_342161028.1">
    <property type="nucleotide sequence ID" value="NZ_JBCDNA010000003.1"/>
</dbReference>
<feature type="transmembrane region" description="Helical" evidence="7">
    <location>
        <begin position="36"/>
        <end position="58"/>
    </location>
</feature>
<name>A0ABU9L345_9FLAO</name>
<feature type="domain" description="Histidine kinase" evidence="8">
    <location>
        <begin position="124"/>
        <end position="343"/>
    </location>
</feature>
<evidence type="ECO:0000256" key="7">
    <source>
        <dbReference type="SAM" id="Phobius"/>
    </source>
</evidence>